<dbReference type="GO" id="GO:0005829">
    <property type="term" value="C:cytosol"/>
    <property type="evidence" value="ECO:0007669"/>
    <property type="project" value="TreeGrafter"/>
</dbReference>
<dbReference type="FunFam" id="3.40.50.300:FF:000429">
    <property type="entry name" value="Preprotein translocase subunit SecA"/>
    <property type="match status" value="1"/>
</dbReference>
<dbReference type="EC" id="7.4.2.8" evidence="12"/>
<evidence type="ECO:0000256" key="11">
    <source>
        <dbReference type="ARBA" id="ARBA00023136"/>
    </source>
</evidence>
<dbReference type="SMART" id="SM00957">
    <property type="entry name" value="SecA_DEAD"/>
    <property type="match status" value="1"/>
</dbReference>
<dbReference type="Gene3D" id="3.40.50.300">
    <property type="entry name" value="P-loop containing nucleotide triphosphate hydrolases"/>
    <property type="match status" value="3"/>
</dbReference>
<dbReference type="Proteomes" id="UP000249522">
    <property type="component" value="Unassembled WGS sequence"/>
</dbReference>
<dbReference type="Gene3D" id="3.90.1440.10">
    <property type="entry name" value="SecA, preprotein cross-linking domain"/>
    <property type="match status" value="1"/>
</dbReference>
<dbReference type="InterPro" id="IPR000185">
    <property type="entry name" value="SecA"/>
</dbReference>
<feature type="binding site" evidence="12">
    <location>
        <position position="494"/>
    </location>
    <ligand>
        <name>ATP</name>
        <dbReference type="ChEBI" id="CHEBI:30616"/>
    </ligand>
</feature>
<comment type="caution">
    <text evidence="16">The sequence shown here is derived from an EMBL/GenBank/DDBJ whole genome shotgun (WGS) entry which is preliminary data.</text>
</comment>
<dbReference type="GO" id="GO:0065002">
    <property type="term" value="P:intracellular protein transmembrane transport"/>
    <property type="evidence" value="ECO:0007669"/>
    <property type="project" value="UniProtKB-UniRule"/>
</dbReference>
<dbReference type="HAMAP" id="MF_01382">
    <property type="entry name" value="SecA"/>
    <property type="match status" value="1"/>
</dbReference>
<evidence type="ECO:0000313" key="16">
    <source>
        <dbReference type="EMBL" id="PZD96848.1"/>
    </source>
</evidence>
<reference evidence="16 17" key="1">
    <citation type="submission" date="2018-06" db="EMBL/GenBank/DDBJ databases">
        <title>Paenibacillus imtechensis sp. nov.</title>
        <authorList>
            <person name="Pinnaka A.K."/>
            <person name="Singh H."/>
            <person name="Kaur M."/>
        </authorList>
    </citation>
    <scope>NUCLEOTIDE SEQUENCE [LARGE SCALE GENOMIC DNA]</scope>
    <source>
        <strain evidence="16 17">SMB1</strain>
    </source>
</reference>
<dbReference type="InterPro" id="IPR036266">
    <property type="entry name" value="SecA_Wing/Scaffold_sf"/>
</dbReference>
<dbReference type="Pfam" id="PF21090">
    <property type="entry name" value="P-loop_SecA"/>
    <property type="match status" value="1"/>
</dbReference>
<comment type="similarity">
    <text evidence="2 12">Belongs to the SecA family.</text>
</comment>
<keyword evidence="11 12" id="KW-0472">Membrane</keyword>
<dbReference type="InterPro" id="IPR014001">
    <property type="entry name" value="Helicase_ATP-bd"/>
</dbReference>
<comment type="function">
    <text evidence="12">Part of the Sec protein translocase complex. Interacts with the SecYEG preprotein conducting channel. Has a central role in coupling the hydrolysis of ATP to the transfer of proteins into and across the cell membrane, serving as an ATP-driven molecular motor driving the stepwise translocation of polypeptide chains across the membrane.</text>
</comment>
<dbReference type="PROSITE" id="PS51196">
    <property type="entry name" value="SECA_MOTOR_DEAD"/>
    <property type="match status" value="1"/>
</dbReference>
<dbReference type="PROSITE" id="PS01312">
    <property type="entry name" value="SECA"/>
    <property type="match status" value="1"/>
</dbReference>
<dbReference type="InterPro" id="IPR011130">
    <property type="entry name" value="SecA_preprotein_X-link_dom"/>
</dbReference>
<dbReference type="Gene3D" id="1.10.3060.10">
    <property type="entry name" value="Helical scaffold and wing domains of SecA"/>
    <property type="match status" value="1"/>
</dbReference>
<dbReference type="PROSITE" id="PS51194">
    <property type="entry name" value="HELICASE_CTER"/>
    <property type="match status" value="1"/>
</dbReference>
<proteinExistence type="inferred from homology"/>
<dbReference type="SUPFAM" id="SSF81886">
    <property type="entry name" value="Helical scaffold and wing domains of SecA"/>
    <property type="match status" value="1"/>
</dbReference>
<evidence type="ECO:0000256" key="6">
    <source>
        <dbReference type="ARBA" id="ARBA00022741"/>
    </source>
</evidence>
<keyword evidence="9 12" id="KW-1278">Translocase</keyword>
<dbReference type="CDD" id="cd17928">
    <property type="entry name" value="DEXDc_SecA"/>
    <property type="match status" value="1"/>
</dbReference>
<comment type="subunit">
    <text evidence="12">Monomer and homodimer. Part of the essential Sec protein translocation apparatus which comprises SecA, SecYEG and auxiliary proteins SecDF. Other proteins may also be involved.</text>
</comment>
<dbReference type="PANTHER" id="PTHR30612">
    <property type="entry name" value="SECA INNER MEMBRANE COMPONENT OF SEC PROTEIN SECRETION SYSTEM"/>
    <property type="match status" value="1"/>
</dbReference>
<dbReference type="SUPFAM" id="SSF81767">
    <property type="entry name" value="Pre-protein crosslinking domain of SecA"/>
    <property type="match status" value="1"/>
</dbReference>
<dbReference type="InterPro" id="IPR020937">
    <property type="entry name" value="SecA_CS"/>
</dbReference>
<dbReference type="InterPro" id="IPR011116">
    <property type="entry name" value="SecA_Wing/Scaffold"/>
</dbReference>
<dbReference type="InterPro" id="IPR014018">
    <property type="entry name" value="SecA_motor_DEAD"/>
</dbReference>
<dbReference type="Pfam" id="PF07517">
    <property type="entry name" value="SecA_DEAD"/>
    <property type="match status" value="1"/>
</dbReference>
<keyword evidence="3 12" id="KW-0813">Transport</keyword>
<keyword evidence="17" id="KW-1185">Reference proteome</keyword>
<evidence type="ECO:0000256" key="1">
    <source>
        <dbReference type="ARBA" id="ARBA00004170"/>
    </source>
</evidence>
<dbReference type="GO" id="GO:0006605">
    <property type="term" value="P:protein targeting"/>
    <property type="evidence" value="ECO:0007669"/>
    <property type="project" value="UniProtKB-UniRule"/>
</dbReference>
<comment type="subcellular location">
    <subcellularLocation>
        <location evidence="12">Cell membrane</location>
        <topology evidence="12">Peripheral membrane protein</topology>
        <orientation evidence="12">Cytoplasmic side</orientation>
    </subcellularLocation>
    <subcellularLocation>
        <location evidence="12">Cytoplasm</location>
    </subcellularLocation>
    <subcellularLocation>
        <location evidence="1">Membrane</location>
        <topology evidence="1">Peripheral membrane protein</topology>
    </subcellularLocation>
    <text evidence="12">Distribution is 50-50.</text>
</comment>
<dbReference type="GO" id="GO:0008564">
    <property type="term" value="F:protein-exporting ATPase activity"/>
    <property type="evidence" value="ECO:0007669"/>
    <property type="project" value="UniProtKB-EC"/>
</dbReference>
<evidence type="ECO:0000256" key="9">
    <source>
        <dbReference type="ARBA" id="ARBA00022967"/>
    </source>
</evidence>
<sequence length="762" mass="84592">MKAAIRSIQRIINREAQNQLSVYKDKAALVRKRKLESWDGGQLQAESRRLQAEAKSGASLDELLVDAYALVCEAAKRTLGLQPYDVQIMAAIALHEGLLIEQHTGEGKTLSAVMPAYLNALTGKGVHVLTFNDYLAHRDAAWMGPVYRYLGLTVKSVQAGMSLPEKREAYNADITYVTAKETGFDYLRDTIAFDEADTVHRPFHYAIVDEADSLLLDEARVPLVIAGEPDSSKSEGIHFAEIARQLKQDKHYDFDESKRNVYLNEAGSAKAESLLGCGNLYDSHNSHLLTSLNCALHAETLLKKDIDYIVRDGKIELIDEYTGRVAENRYLPEGLQAALAAKEGLQSKGGGKILGTITFQHFISLYPKICGMTATAHASAMDFEDIYDLHVVQIPPNRPNIRTDHPHRIYTHKEAKLRALVQEISSVHATGRPILIGTSSVEESAILADALAVASVPCHVLNAKNDAEEAAIIAKAGEIGAVTVSTNMAGRGVDIRLGGGNPTQAEAVAKLGGLYVIGTQVNESVRIDDQLRGRSGRQGDPGASIFFISLEDELLLRFGIDKLVRAPRQNEALQEPGLHNKIAHIQRVAMAQNSHIRKELNSYSDMVEDQRQILYEERLGILKGEKPMSPSEQRVRLFYIDEFWADHLAYASYIREGIHLESLASRNPIDEFHTQITQAFEQIPAQINQETANMLARLGGSNDPAKWEELGLKSPASTRTFIINDHYIQNSRSSWNAGTVMAYYLRKFMRLILWPVHKLPKF</sequence>
<dbReference type="Pfam" id="PF07516">
    <property type="entry name" value="SecA_SW"/>
    <property type="match status" value="2"/>
</dbReference>
<comment type="catalytic activity">
    <reaction evidence="12">
        <text>ATP + H2O + cellular proteinSide 1 = ADP + phosphate + cellular proteinSide 2.</text>
        <dbReference type="EC" id="7.4.2.8"/>
    </reaction>
</comment>
<evidence type="ECO:0000256" key="8">
    <source>
        <dbReference type="ARBA" id="ARBA00022927"/>
    </source>
</evidence>
<evidence type="ECO:0000256" key="5">
    <source>
        <dbReference type="ARBA" id="ARBA00022490"/>
    </source>
</evidence>
<dbReference type="OrthoDB" id="9805579at2"/>
<dbReference type="GO" id="GO:0017038">
    <property type="term" value="P:protein import"/>
    <property type="evidence" value="ECO:0007669"/>
    <property type="project" value="InterPro"/>
</dbReference>
<evidence type="ECO:0000256" key="7">
    <source>
        <dbReference type="ARBA" id="ARBA00022840"/>
    </source>
</evidence>
<evidence type="ECO:0000256" key="10">
    <source>
        <dbReference type="ARBA" id="ARBA00023010"/>
    </source>
</evidence>
<dbReference type="GO" id="GO:0043952">
    <property type="term" value="P:protein transport by the Sec complex"/>
    <property type="evidence" value="ECO:0007669"/>
    <property type="project" value="TreeGrafter"/>
</dbReference>
<gene>
    <name evidence="12" type="primary">secA</name>
    <name evidence="16" type="ORF">DNH61_06525</name>
</gene>
<feature type="domain" description="SecA family profile" evidence="15">
    <location>
        <begin position="1"/>
        <end position="579"/>
    </location>
</feature>
<dbReference type="SUPFAM" id="SSF52540">
    <property type="entry name" value="P-loop containing nucleoside triphosphate hydrolases"/>
    <property type="match status" value="2"/>
</dbReference>
<protein>
    <recommendedName>
        <fullName evidence="12">Protein translocase subunit SecA</fullName>
        <ecNumber evidence="12">7.4.2.8</ecNumber>
    </recommendedName>
</protein>
<accession>A0A2W1L9G7</accession>
<keyword evidence="8 12" id="KW-0653">Protein transport</keyword>
<name>A0A2W1L9G7_9BACL</name>
<evidence type="ECO:0000256" key="2">
    <source>
        <dbReference type="ARBA" id="ARBA00007650"/>
    </source>
</evidence>
<feature type="domain" description="Helicase C-terminal" evidence="14">
    <location>
        <begin position="416"/>
        <end position="579"/>
    </location>
</feature>
<dbReference type="GO" id="GO:0005886">
    <property type="term" value="C:plasma membrane"/>
    <property type="evidence" value="ECO:0007669"/>
    <property type="project" value="UniProtKB-SubCell"/>
</dbReference>
<keyword evidence="5 12" id="KW-0963">Cytoplasm</keyword>
<evidence type="ECO:0000256" key="3">
    <source>
        <dbReference type="ARBA" id="ARBA00022448"/>
    </source>
</evidence>
<evidence type="ECO:0000313" key="17">
    <source>
        <dbReference type="Proteomes" id="UP000249522"/>
    </source>
</evidence>
<keyword evidence="7 12" id="KW-0067">ATP-binding</keyword>
<feature type="binding site" evidence="12">
    <location>
        <begin position="105"/>
        <end position="109"/>
    </location>
    <ligand>
        <name>ATP</name>
        <dbReference type="ChEBI" id="CHEBI:30616"/>
    </ligand>
</feature>
<dbReference type="RefSeq" id="WP_111145859.1">
    <property type="nucleotide sequence ID" value="NZ_QKRB01000036.1"/>
</dbReference>
<dbReference type="EMBL" id="QKRB01000036">
    <property type="protein sequence ID" value="PZD96848.1"/>
    <property type="molecule type" value="Genomic_DNA"/>
</dbReference>
<dbReference type="GO" id="GO:0031522">
    <property type="term" value="C:cell envelope Sec protein transport complex"/>
    <property type="evidence" value="ECO:0007669"/>
    <property type="project" value="TreeGrafter"/>
</dbReference>
<organism evidence="16 17">
    <name type="scientific">Paenibacillus sambharensis</name>
    <dbReference type="NCBI Taxonomy" id="1803190"/>
    <lineage>
        <taxon>Bacteria</taxon>
        <taxon>Bacillati</taxon>
        <taxon>Bacillota</taxon>
        <taxon>Bacilli</taxon>
        <taxon>Bacillales</taxon>
        <taxon>Paenibacillaceae</taxon>
        <taxon>Paenibacillus</taxon>
    </lineage>
</organism>
<dbReference type="CDD" id="cd18803">
    <property type="entry name" value="SF2_C_secA"/>
    <property type="match status" value="1"/>
</dbReference>
<evidence type="ECO:0000259" key="14">
    <source>
        <dbReference type="PROSITE" id="PS51194"/>
    </source>
</evidence>
<dbReference type="SMART" id="SM00958">
    <property type="entry name" value="SecA_PP_bind"/>
    <property type="match status" value="1"/>
</dbReference>
<feature type="domain" description="Helicase ATP-binding" evidence="13">
    <location>
        <begin position="89"/>
        <end position="246"/>
    </location>
</feature>
<keyword evidence="4 12" id="KW-1003">Cell membrane</keyword>
<dbReference type="InterPro" id="IPR044722">
    <property type="entry name" value="SecA_SF2_C"/>
</dbReference>
<evidence type="ECO:0000256" key="12">
    <source>
        <dbReference type="HAMAP-Rule" id="MF_01382"/>
    </source>
</evidence>
<dbReference type="InterPro" id="IPR011115">
    <property type="entry name" value="SecA_DEAD"/>
</dbReference>
<dbReference type="PROSITE" id="PS51192">
    <property type="entry name" value="HELICASE_ATP_BIND_1"/>
    <property type="match status" value="1"/>
</dbReference>
<evidence type="ECO:0000259" key="13">
    <source>
        <dbReference type="PROSITE" id="PS51192"/>
    </source>
</evidence>
<dbReference type="InterPro" id="IPR001650">
    <property type="entry name" value="Helicase_C-like"/>
</dbReference>
<dbReference type="InterPro" id="IPR027417">
    <property type="entry name" value="P-loop_NTPase"/>
</dbReference>
<evidence type="ECO:0000259" key="15">
    <source>
        <dbReference type="PROSITE" id="PS51196"/>
    </source>
</evidence>
<dbReference type="Pfam" id="PF01043">
    <property type="entry name" value="SecA_PP_bind"/>
    <property type="match status" value="1"/>
</dbReference>
<dbReference type="AlphaFoldDB" id="A0A2W1L9G7"/>
<keyword evidence="10 12" id="KW-0811">Translocation</keyword>
<evidence type="ECO:0000256" key="4">
    <source>
        <dbReference type="ARBA" id="ARBA00022475"/>
    </source>
</evidence>
<keyword evidence="6 12" id="KW-0547">Nucleotide-binding</keyword>
<feature type="binding site" evidence="12">
    <location>
        <position position="87"/>
    </location>
    <ligand>
        <name>ATP</name>
        <dbReference type="ChEBI" id="CHEBI:30616"/>
    </ligand>
</feature>
<dbReference type="PRINTS" id="PR00906">
    <property type="entry name" value="SECA"/>
</dbReference>
<dbReference type="GO" id="GO:0005524">
    <property type="term" value="F:ATP binding"/>
    <property type="evidence" value="ECO:0007669"/>
    <property type="project" value="UniProtKB-UniRule"/>
</dbReference>
<dbReference type="PANTHER" id="PTHR30612:SF0">
    <property type="entry name" value="CHLOROPLAST PROTEIN-TRANSPORTING ATPASE"/>
    <property type="match status" value="1"/>
</dbReference>
<dbReference type="InterPro" id="IPR036670">
    <property type="entry name" value="SecA_X-link_sf"/>
</dbReference>